<evidence type="ECO:0000256" key="5">
    <source>
        <dbReference type="ARBA" id="ARBA00022475"/>
    </source>
</evidence>
<evidence type="ECO:0000256" key="10">
    <source>
        <dbReference type="ARBA" id="ARBA00023136"/>
    </source>
</evidence>
<dbReference type="InterPro" id="IPR006136">
    <property type="entry name" value="FlhB"/>
</dbReference>
<dbReference type="GO" id="GO:0044780">
    <property type="term" value="P:bacterial-type flagellum assembly"/>
    <property type="evidence" value="ECO:0007669"/>
    <property type="project" value="InterPro"/>
</dbReference>
<feature type="transmembrane region" description="Helical" evidence="13">
    <location>
        <begin position="146"/>
        <end position="164"/>
    </location>
</feature>
<evidence type="ECO:0000256" key="13">
    <source>
        <dbReference type="RuleBase" id="RU364091"/>
    </source>
</evidence>
<keyword evidence="15" id="KW-0282">Flagellum</keyword>
<comment type="caution">
    <text evidence="15">The sequence shown here is derived from an EMBL/GenBank/DDBJ whole genome shotgun (WGS) entry which is preliminary data.</text>
</comment>
<evidence type="ECO:0000256" key="2">
    <source>
        <dbReference type="ARBA" id="ARBA00010690"/>
    </source>
</evidence>
<dbReference type="GO" id="GO:0009306">
    <property type="term" value="P:protein secretion"/>
    <property type="evidence" value="ECO:0007669"/>
    <property type="project" value="InterPro"/>
</dbReference>
<comment type="similarity">
    <text evidence="2 13">Belongs to the type III secretion exporter family.</text>
</comment>
<keyword evidence="9 13" id="KW-1133">Transmembrane helix</keyword>
<comment type="function">
    <text evidence="12 13">Required for formation of the rod structure in the basal body of the flagellar apparatus. Together with FliI and FliH, may constitute the export apparatus of flagellin.</text>
</comment>
<keyword evidence="8 13" id="KW-0653">Protein transport</keyword>
<feature type="compositionally biased region" description="Basic and acidic residues" evidence="14">
    <location>
        <begin position="1"/>
        <end position="11"/>
    </location>
</feature>
<dbReference type="Gene3D" id="6.10.250.2080">
    <property type="match status" value="1"/>
</dbReference>
<protein>
    <recommendedName>
        <fullName evidence="3 13">Flagellar biosynthetic protein FlhB</fullName>
    </recommendedName>
</protein>
<evidence type="ECO:0000256" key="7">
    <source>
        <dbReference type="ARBA" id="ARBA00022795"/>
    </source>
</evidence>
<feature type="transmembrane region" description="Helical" evidence="13">
    <location>
        <begin position="184"/>
        <end position="211"/>
    </location>
</feature>
<feature type="transmembrane region" description="Helical" evidence="13">
    <location>
        <begin position="89"/>
        <end position="116"/>
    </location>
</feature>
<dbReference type="NCBIfam" id="TIGR00328">
    <property type="entry name" value="flhB"/>
    <property type="match status" value="1"/>
</dbReference>
<dbReference type="PANTHER" id="PTHR30531:SF12">
    <property type="entry name" value="FLAGELLAR BIOSYNTHETIC PROTEIN FLHB"/>
    <property type="match status" value="1"/>
</dbReference>
<evidence type="ECO:0000256" key="12">
    <source>
        <dbReference type="ARBA" id="ARBA00025078"/>
    </source>
</evidence>
<accession>A0A8J6NWS4</accession>
<keyword evidence="7 13" id="KW-1005">Bacterial flagellum biogenesis</keyword>
<evidence type="ECO:0000313" key="15">
    <source>
        <dbReference type="EMBL" id="MBC8361428.1"/>
    </source>
</evidence>
<keyword evidence="15" id="KW-0966">Cell projection</keyword>
<keyword evidence="15" id="KW-0969">Cilium</keyword>
<dbReference type="PRINTS" id="PR00950">
    <property type="entry name" value="TYPE3IMSPROT"/>
</dbReference>
<feature type="compositionally biased region" description="Basic and acidic residues" evidence="14">
    <location>
        <begin position="17"/>
        <end position="26"/>
    </location>
</feature>
<evidence type="ECO:0000313" key="16">
    <source>
        <dbReference type="Proteomes" id="UP000603434"/>
    </source>
</evidence>
<evidence type="ECO:0000256" key="4">
    <source>
        <dbReference type="ARBA" id="ARBA00022448"/>
    </source>
</evidence>
<evidence type="ECO:0000256" key="8">
    <source>
        <dbReference type="ARBA" id="ARBA00022927"/>
    </source>
</evidence>
<feature type="transmembrane region" description="Helical" evidence="13">
    <location>
        <begin position="65"/>
        <end position="83"/>
    </location>
</feature>
<name>A0A8J6NWS4_9BACT</name>
<comment type="subcellular location">
    <subcellularLocation>
        <location evidence="1">Cell membrane</location>
        <topology evidence="1">Multi-pass membrane protein</topology>
    </subcellularLocation>
</comment>
<dbReference type="EMBL" id="JACNJH010000134">
    <property type="protein sequence ID" value="MBC8361428.1"/>
    <property type="molecule type" value="Genomic_DNA"/>
</dbReference>
<dbReference type="Proteomes" id="UP000603434">
    <property type="component" value="Unassembled WGS sequence"/>
</dbReference>
<reference evidence="15 16" key="1">
    <citation type="submission" date="2020-08" db="EMBL/GenBank/DDBJ databases">
        <title>Bridging the membrane lipid divide: bacteria of the FCB group superphylum have the potential to synthesize archaeal ether lipids.</title>
        <authorList>
            <person name="Villanueva L."/>
            <person name="Von Meijenfeldt F.A.B."/>
            <person name="Westbye A.B."/>
            <person name="Yadav S."/>
            <person name="Hopmans E.C."/>
            <person name="Dutilh B.E."/>
            <person name="Sinninghe Damste J.S."/>
        </authorList>
    </citation>
    <scope>NUCLEOTIDE SEQUENCE [LARGE SCALE GENOMIC DNA]</scope>
    <source>
        <strain evidence="15">NIOZ-UU30</strain>
    </source>
</reference>
<dbReference type="InterPro" id="IPR029025">
    <property type="entry name" value="T3SS_substrate_exporter_C"/>
</dbReference>
<keyword evidence="4 13" id="KW-0813">Transport</keyword>
<dbReference type="AlphaFoldDB" id="A0A8J6NWS4"/>
<sequence>MTEESSAEKTEQPTPKRRQELREKGEVAKSRELPSVAVLLSALIALSFFGSYMYSQIQLVMQGSLSLPITADLNITNFIIFVQEMTTHFILAISPLLAVVFITAILSNVMQIGFVLSGETIMPKLSKLDPIKGFGRLFSKQAFMELFKSLLKLVIVGAIAYYTIKGEMKKVPMLGQMQIESIWTYIFVTFFKIFIRCTLAMIFLVVIDYAFQRWEFENRIKMSKQEIKDEFKKTEGDPLIKSRIRSIQMQMARRRMMQAVPEADVVVTNPMRLAVALKYDTAAMNAPKVLAKGAGKVAEKIRDLATRNNIPIMEQKELAQSLYKLVEIGQEIPPVLYQAVAEVLAYVYKLKGKLAHGLT</sequence>
<evidence type="ECO:0000256" key="6">
    <source>
        <dbReference type="ARBA" id="ARBA00022692"/>
    </source>
</evidence>
<keyword evidence="11 13" id="KW-1006">Bacterial flagellum protein export</keyword>
<proteinExistence type="inferred from homology"/>
<evidence type="ECO:0000256" key="11">
    <source>
        <dbReference type="ARBA" id="ARBA00023225"/>
    </source>
</evidence>
<feature type="region of interest" description="Disordered" evidence="14">
    <location>
        <begin position="1"/>
        <end position="26"/>
    </location>
</feature>
<dbReference type="GO" id="GO:0005886">
    <property type="term" value="C:plasma membrane"/>
    <property type="evidence" value="ECO:0007669"/>
    <property type="project" value="UniProtKB-SubCell"/>
</dbReference>
<dbReference type="SUPFAM" id="SSF160544">
    <property type="entry name" value="EscU C-terminal domain-like"/>
    <property type="match status" value="1"/>
</dbReference>
<dbReference type="PANTHER" id="PTHR30531">
    <property type="entry name" value="FLAGELLAR BIOSYNTHETIC PROTEIN FLHB"/>
    <property type="match status" value="1"/>
</dbReference>
<dbReference type="Pfam" id="PF01312">
    <property type="entry name" value="Bac_export_2"/>
    <property type="match status" value="1"/>
</dbReference>
<keyword evidence="6 13" id="KW-0812">Transmembrane</keyword>
<keyword evidence="5 13" id="KW-1003">Cell membrane</keyword>
<evidence type="ECO:0000256" key="9">
    <source>
        <dbReference type="ARBA" id="ARBA00022989"/>
    </source>
</evidence>
<organism evidence="15 16">
    <name type="scientific">Candidatus Desulfatibia profunda</name>
    <dbReference type="NCBI Taxonomy" id="2841695"/>
    <lineage>
        <taxon>Bacteria</taxon>
        <taxon>Pseudomonadati</taxon>
        <taxon>Thermodesulfobacteriota</taxon>
        <taxon>Desulfobacteria</taxon>
        <taxon>Desulfobacterales</taxon>
        <taxon>Desulfobacterales incertae sedis</taxon>
        <taxon>Candidatus Desulfatibia</taxon>
    </lineage>
</organism>
<evidence type="ECO:0000256" key="14">
    <source>
        <dbReference type="SAM" id="MobiDB-lite"/>
    </source>
</evidence>
<evidence type="ECO:0000256" key="3">
    <source>
        <dbReference type="ARBA" id="ARBA00021622"/>
    </source>
</evidence>
<dbReference type="Gene3D" id="3.40.1690.10">
    <property type="entry name" value="secretion proteins EscU"/>
    <property type="match status" value="1"/>
</dbReference>
<feature type="transmembrane region" description="Helical" evidence="13">
    <location>
        <begin position="33"/>
        <end position="53"/>
    </location>
</feature>
<keyword evidence="10 13" id="KW-0472">Membrane</keyword>
<gene>
    <name evidence="13 15" type="primary">flhB</name>
    <name evidence="15" type="ORF">H8E23_08530</name>
</gene>
<evidence type="ECO:0000256" key="1">
    <source>
        <dbReference type="ARBA" id="ARBA00004651"/>
    </source>
</evidence>
<dbReference type="InterPro" id="IPR006135">
    <property type="entry name" value="T3SS_substrate_exporter"/>
</dbReference>